<evidence type="ECO:0000256" key="5">
    <source>
        <dbReference type="ARBA" id="ARBA00023015"/>
    </source>
</evidence>
<dbReference type="SMART" id="SM00320">
    <property type="entry name" value="WD40"/>
    <property type="match status" value="7"/>
</dbReference>
<dbReference type="AlphaFoldDB" id="A0A9P7FUU7"/>
<feature type="repeat" description="WD" evidence="9">
    <location>
        <begin position="533"/>
        <end position="574"/>
    </location>
</feature>
<gene>
    <name evidence="13" type="ORF">H0H81_010335</name>
</gene>
<evidence type="ECO:0000256" key="8">
    <source>
        <dbReference type="ARBA" id="ARBA00060760"/>
    </source>
</evidence>
<dbReference type="CDD" id="cd00200">
    <property type="entry name" value="WD40"/>
    <property type="match status" value="1"/>
</dbReference>
<evidence type="ECO:0000256" key="1">
    <source>
        <dbReference type="ARBA" id="ARBA00004123"/>
    </source>
</evidence>
<dbReference type="InterPro" id="IPR036322">
    <property type="entry name" value="WD40_repeat_dom_sf"/>
</dbReference>
<feature type="repeat" description="WD" evidence="9">
    <location>
        <begin position="388"/>
        <end position="429"/>
    </location>
</feature>
<dbReference type="InterPro" id="IPR019775">
    <property type="entry name" value="WD40_repeat_CS"/>
</dbReference>
<feature type="domain" description="Transcriptional repressor Tup1 N-terminal" evidence="12">
    <location>
        <begin position="73"/>
        <end position="116"/>
    </location>
</feature>
<evidence type="ECO:0000256" key="9">
    <source>
        <dbReference type="PROSITE-ProRule" id="PRU00221"/>
    </source>
</evidence>
<dbReference type="OrthoDB" id="17410at2759"/>
<dbReference type="FunFam" id="2.130.10.10:FF:000503">
    <property type="entry name" value="Glucose repression regulatory protein TUP1"/>
    <property type="match status" value="1"/>
</dbReference>
<dbReference type="PROSITE" id="PS50082">
    <property type="entry name" value="WD_REPEATS_2"/>
    <property type="match status" value="6"/>
</dbReference>
<dbReference type="PROSITE" id="PS00678">
    <property type="entry name" value="WD_REPEATS_1"/>
    <property type="match status" value="4"/>
</dbReference>
<dbReference type="GO" id="GO:0005634">
    <property type="term" value="C:nucleus"/>
    <property type="evidence" value="ECO:0007669"/>
    <property type="project" value="UniProtKB-SubCell"/>
</dbReference>
<dbReference type="InterPro" id="IPR001680">
    <property type="entry name" value="WD40_rpt"/>
</dbReference>
<dbReference type="PANTHER" id="PTHR19848:SF8">
    <property type="entry name" value="F-BOX AND WD REPEAT DOMAIN CONTAINING 7"/>
    <property type="match status" value="1"/>
</dbReference>
<keyword evidence="4" id="KW-0677">Repeat</keyword>
<evidence type="ECO:0000256" key="10">
    <source>
        <dbReference type="SAM" id="Coils"/>
    </source>
</evidence>
<accession>A0A9P7FUU7</accession>
<dbReference type="InterPro" id="IPR013890">
    <property type="entry name" value="Tscrpt_rep_Tup1_N"/>
</dbReference>
<feature type="repeat" description="WD" evidence="9">
    <location>
        <begin position="353"/>
        <end position="387"/>
    </location>
</feature>
<evidence type="ECO:0000259" key="12">
    <source>
        <dbReference type="Pfam" id="PF08581"/>
    </source>
</evidence>
<dbReference type="PROSITE" id="PS50294">
    <property type="entry name" value="WD_REPEATS_REGION"/>
    <property type="match status" value="6"/>
</dbReference>
<keyword evidence="3 9" id="KW-0853">WD repeat</keyword>
<keyword evidence="7" id="KW-0539">Nucleus</keyword>
<dbReference type="Gene3D" id="2.130.10.10">
    <property type="entry name" value="YVTN repeat-like/Quinoprotein amine dehydrogenase"/>
    <property type="match status" value="1"/>
</dbReference>
<evidence type="ECO:0000256" key="6">
    <source>
        <dbReference type="ARBA" id="ARBA00023163"/>
    </source>
</evidence>
<evidence type="ECO:0000313" key="14">
    <source>
        <dbReference type="Proteomes" id="UP000717328"/>
    </source>
</evidence>
<feature type="repeat" description="WD" evidence="9">
    <location>
        <begin position="575"/>
        <end position="611"/>
    </location>
</feature>
<reference evidence="13" key="1">
    <citation type="submission" date="2021-02" db="EMBL/GenBank/DDBJ databases">
        <authorList>
            <person name="Nieuwenhuis M."/>
            <person name="Van De Peppel L.J.J."/>
        </authorList>
    </citation>
    <scope>NUCLEOTIDE SEQUENCE</scope>
    <source>
        <strain evidence="13">D49</strain>
    </source>
</reference>
<dbReference type="Proteomes" id="UP000717328">
    <property type="component" value="Unassembled WGS sequence"/>
</dbReference>
<feature type="repeat" description="WD" evidence="9">
    <location>
        <begin position="436"/>
        <end position="477"/>
    </location>
</feature>
<feature type="compositionally biased region" description="Basic and acidic residues" evidence="11">
    <location>
        <begin position="155"/>
        <end position="167"/>
    </location>
</feature>
<dbReference type="Gene3D" id="1.20.5.340">
    <property type="match status" value="1"/>
</dbReference>
<dbReference type="EMBL" id="JABCKI010006036">
    <property type="protein sequence ID" value="KAG5635710.1"/>
    <property type="molecule type" value="Genomic_DNA"/>
</dbReference>
<dbReference type="Pfam" id="PF00400">
    <property type="entry name" value="WD40"/>
    <property type="match status" value="7"/>
</dbReference>
<feature type="region of interest" description="Disordered" evidence="11">
    <location>
        <begin position="1"/>
        <end position="23"/>
    </location>
</feature>
<dbReference type="InterPro" id="IPR020472">
    <property type="entry name" value="WD40_PAC1"/>
</dbReference>
<name>A0A9P7FUU7_9AGAR</name>
<sequence>MSSNGVYNHRPHQPGGRPGPPVSSRIVDALDTIKQEIELLQAERDALRVQRDDFENQSKFDQFYMPYYSPIGTSVNNQINEVHMMRRSLHDLEIQQGKVRQHYEDELRRVRAELASLRQGGGPTIPLPGIPGFQPLNASGSRSGLVPSLSLADSSSRERDERKEKARSLTSPNLDGDRDQRPKARDGDRIPDSREPKRLKSDVHPQENNPAHDPDAPANLPPPHMLYPGAGPPSHRMPGRDSSDYQVTLPPMNTNPQPPFPEELTLASVPPEYRKEGSDWFAIFNPRVKRSLDINLVHNLSHASVVCCVQFSMDGKFLATGCNRTAQIYDVKTGAKICVLVDDAAGKSGDLYIRSVRFSPDGKLLATGAEDRQIRIWDIAKKRIRMIFEGHQQEIYSLDFSRDGRFIISGSGDKTARIWDMSDGSSKTLSINDADSLNSDAGVTSVAVSPNGQLVAAGSLDTIVRIWDVATGALLERLRGHRDSVYSVAFTPDGKGLVSGSLDKTLKYWDVSTLTGPKKEGEKTGPSPCTMDFVGHKDYVLSVAVSHDGQWVVSGSKDRCVQFWDSRTAALQFMLQGHKNSVISLDVNPAGGMLATGSGDSLARIWRYGTI</sequence>
<reference evidence="13" key="2">
    <citation type="submission" date="2021-10" db="EMBL/GenBank/DDBJ databases">
        <title>Phylogenomics reveals ancestral predisposition of the termite-cultivated fungus Termitomyces towards a domesticated lifestyle.</title>
        <authorList>
            <person name="Auxier B."/>
            <person name="Grum-Grzhimaylo A."/>
            <person name="Cardenas M.E."/>
            <person name="Lodge J.D."/>
            <person name="Laessoe T."/>
            <person name="Pedersen O."/>
            <person name="Smith M.E."/>
            <person name="Kuyper T.W."/>
            <person name="Franco-Molano E.A."/>
            <person name="Baroni T.J."/>
            <person name="Aanen D.K."/>
        </authorList>
    </citation>
    <scope>NUCLEOTIDE SEQUENCE</scope>
    <source>
        <strain evidence="13">D49</strain>
    </source>
</reference>
<keyword evidence="14" id="KW-1185">Reference proteome</keyword>
<keyword evidence="2" id="KW-0678">Repressor</keyword>
<evidence type="ECO:0000256" key="7">
    <source>
        <dbReference type="ARBA" id="ARBA00023242"/>
    </source>
</evidence>
<proteinExistence type="inferred from homology"/>
<feature type="repeat" description="WD" evidence="9">
    <location>
        <begin position="478"/>
        <end position="513"/>
    </location>
</feature>
<comment type="similarity">
    <text evidence="8">Belongs to the WD repeat TUP1 family.</text>
</comment>
<protein>
    <recommendedName>
        <fullName evidence="12">Transcriptional repressor Tup1 N-terminal domain-containing protein</fullName>
    </recommendedName>
</protein>
<feature type="compositionally biased region" description="Basic and acidic residues" evidence="11">
    <location>
        <begin position="175"/>
        <end position="215"/>
    </location>
</feature>
<feature type="coiled-coil region" evidence="10">
    <location>
        <begin position="30"/>
        <end position="57"/>
    </location>
</feature>
<evidence type="ECO:0000256" key="2">
    <source>
        <dbReference type="ARBA" id="ARBA00022491"/>
    </source>
</evidence>
<feature type="region of interest" description="Disordered" evidence="11">
    <location>
        <begin position="119"/>
        <end position="244"/>
    </location>
</feature>
<evidence type="ECO:0000256" key="4">
    <source>
        <dbReference type="ARBA" id="ARBA00022737"/>
    </source>
</evidence>
<dbReference type="InterPro" id="IPR015943">
    <property type="entry name" value="WD40/YVTN_repeat-like_dom_sf"/>
</dbReference>
<keyword evidence="10" id="KW-0175">Coiled coil</keyword>
<evidence type="ECO:0000256" key="11">
    <source>
        <dbReference type="SAM" id="MobiDB-lite"/>
    </source>
</evidence>
<keyword evidence="5" id="KW-0805">Transcription regulation</keyword>
<comment type="caution">
    <text evidence="13">The sequence shown here is derived from an EMBL/GenBank/DDBJ whole genome shotgun (WGS) entry which is preliminary data.</text>
</comment>
<keyword evidence="6" id="KW-0804">Transcription</keyword>
<comment type="subcellular location">
    <subcellularLocation>
        <location evidence="1">Nucleus</location>
    </subcellularLocation>
</comment>
<evidence type="ECO:0000256" key="3">
    <source>
        <dbReference type="ARBA" id="ARBA00022574"/>
    </source>
</evidence>
<evidence type="ECO:0000313" key="13">
    <source>
        <dbReference type="EMBL" id="KAG5635710.1"/>
    </source>
</evidence>
<dbReference type="PRINTS" id="PR00320">
    <property type="entry name" value="GPROTEINBRPT"/>
</dbReference>
<dbReference type="Pfam" id="PF08581">
    <property type="entry name" value="Tup_N"/>
    <property type="match status" value="1"/>
</dbReference>
<dbReference type="SUPFAM" id="SSF50978">
    <property type="entry name" value="WD40 repeat-like"/>
    <property type="match status" value="1"/>
</dbReference>
<organism evidence="13 14">
    <name type="scientific">Sphagnurus paluster</name>
    <dbReference type="NCBI Taxonomy" id="117069"/>
    <lineage>
        <taxon>Eukaryota</taxon>
        <taxon>Fungi</taxon>
        <taxon>Dikarya</taxon>
        <taxon>Basidiomycota</taxon>
        <taxon>Agaricomycotina</taxon>
        <taxon>Agaricomycetes</taxon>
        <taxon>Agaricomycetidae</taxon>
        <taxon>Agaricales</taxon>
        <taxon>Tricholomatineae</taxon>
        <taxon>Lyophyllaceae</taxon>
        <taxon>Sphagnurus</taxon>
    </lineage>
</organism>
<dbReference type="PANTHER" id="PTHR19848">
    <property type="entry name" value="WD40 REPEAT PROTEIN"/>
    <property type="match status" value="1"/>
</dbReference>